<feature type="transmembrane region" description="Helical" evidence="9">
    <location>
        <begin position="407"/>
        <end position="427"/>
    </location>
</feature>
<evidence type="ECO:0000313" key="11">
    <source>
        <dbReference type="Proteomes" id="UP000053372"/>
    </source>
</evidence>
<sequence>MNSNIKTILRDVGLFLHVPGLMALLSVPICILWGEYYAILPFVICGIVPLILGRLLYRLYSRGAQTSKIRHAMITVALCWLIVPIIGAIPFMLIASKLAVSSETATTILNFQDPWNALFEAFSGFTSTGLSVASRVSNLPHSLQWWRSFTEWIGGVGVIVLVISLLEPSTDAYQLYSSEGRDKRIASSVKATARKIWWIYLIYTIASIFIFKIVGMSWWEALNHGMTGISTGGFSVLDNSIGGYAPKIQMAVIVIMILGAVSFPVHYRLLTKGRLSALWSDNQHQALWVFLALGIGLLGLMNYSYFGSPLWLDTAFHWASALGTCGFNISDIYKWNDSAKLLLTLAMVVGGTAGSTVGGFKLNRLILLYKAVIWRFRRISLKSDESIRYELDGKVLDETEAIRRIEAAAVLAFLWIVILIISMFILLQLALPNYKLGDVLFEAASALGSVGISVGISNPELPWLGKFTLIILMWMGRLEIIPVLILFTGIRKILTVEAGEIKSYVTAPTKDFEREREPYR</sequence>
<evidence type="ECO:0000256" key="5">
    <source>
        <dbReference type="ARBA" id="ARBA00022692"/>
    </source>
</evidence>
<organism evidence="10 11">
    <name type="scientific">Mastigocoleus testarum BC008</name>
    <dbReference type="NCBI Taxonomy" id="371196"/>
    <lineage>
        <taxon>Bacteria</taxon>
        <taxon>Bacillati</taxon>
        <taxon>Cyanobacteriota</taxon>
        <taxon>Cyanophyceae</taxon>
        <taxon>Nostocales</taxon>
        <taxon>Hapalosiphonaceae</taxon>
        <taxon>Mastigocoleus</taxon>
    </lineage>
</organism>
<keyword evidence="6 9" id="KW-1133">Transmembrane helix</keyword>
<evidence type="ECO:0000256" key="3">
    <source>
        <dbReference type="ARBA" id="ARBA00022448"/>
    </source>
</evidence>
<dbReference type="InterPro" id="IPR003445">
    <property type="entry name" value="Cat_transpt"/>
</dbReference>
<feature type="transmembrane region" description="Helical" evidence="9">
    <location>
        <begin position="152"/>
        <end position="176"/>
    </location>
</feature>
<evidence type="ECO:0000256" key="9">
    <source>
        <dbReference type="SAM" id="Phobius"/>
    </source>
</evidence>
<feature type="transmembrane region" description="Helical" evidence="9">
    <location>
        <begin position="40"/>
        <end position="60"/>
    </location>
</feature>
<comment type="similarity">
    <text evidence="2">Belongs to the TrkH potassium transport family.</text>
</comment>
<gene>
    <name evidence="10" type="ORF">BC008_04465</name>
</gene>
<proteinExistence type="inferred from homology"/>
<evidence type="ECO:0000256" key="6">
    <source>
        <dbReference type="ARBA" id="ARBA00022989"/>
    </source>
</evidence>
<feature type="transmembrane region" description="Helical" evidence="9">
    <location>
        <begin position="463"/>
        <end position="487"/>
    </location>
</feature>
<dbReference type="GO" id="GO:0030001">
    <property type="term" value="P:metal ion transport"/>
    <property type="evidence" value="ECO:0007669"/>
    <property type="project" value="UniProtKB-ARBA"/>
</dbReference>
<evidence type="ECO:0000256" key="4">
    <source>
        <dbReference type="ARBA" id="ARBA00022475"/>
    </source>
</evidence>
<feature type="transmembrane region" description="Helical" evidence="9">
    <location>
        <begin position="72"/>
        <end position="94"/>
    </location>
</feature>
<evidence type="ECO:0000256" key="1">
    <source>
        <dbReference type="ARBA" id="ARBA00004651"/>
    </source>
</evidence>
<evidence type="ECO:0000256" key="8">
    <source>
        <dbReference type="ARBA" id="ARBA00023136"/>
    </source>
</evidence>
<dbReference type="GO" id="GO:0008324">
    <property type="term" value="F:monoatomic cation transmembrane transporter activity"/>
    <property type="evidence" value="ECO:0007669"/>
    <property type="project" value="InterPro"/>
</dbReference>
<evidence type="ECO:0000256" key="7">
    <source>
        <dbReference type="ARBA" id="ARBA00023065"/>
    </source>
</evidence>
<accession>A0A0V7ZYN2</accession>
<keyword evidence="4" id="KW-1003">Cell membrane</keyword>
<dbReference type="OrthoDB" id="9810952at2"/>
<feature type="transmembrane region" description="Helical" evidence="9">
    <location>
        <begin position="12"/>
        <end position="34"/>
    </location>
</feature>
<dbReference type="Proteomes" id="UP000053372">
    <property type="component" value="Unassembled WGS sequence"/>
</dbReference>
<keyword evidence="8 9" id="KW-0472">Membrane</keyword>
<dbReference type="PANTHER" id="PTHR32024">
    <property type="entry name" value="TRK SYSTEM POTASSIUM UPTAKE PROTEIN TRKG-RELATED"/>
    <property type="match status" value="1"/>
</dbReference>
<name>A0A0V7ZYN2_9CYAN</name>
<feature type="transmembrane region" description="Helical" evidence="9">
    <location>
        <begin position="248"/>
        <end position="265"/>
    </location>
</feature>
<dbReference type="RefSeq" id="WP_058183273.1">
    <property type="nucleotide sequence ID" value="NZ_LMTZ01000020.1"/>
</dbReference>
<protein>
    <submittedName>
        <fullName evidence="10">Potassium transporter</fullName>
    </submittedName>
</protein>
<evidence type="ECO:0000256" key="2">
    <source>
        <dbReference type="ARBA" id="ARBA00009137"/>
    </source>
</evidence>
<reference evidence="10 11" key="1">
    <citation type="journal article" date="2015" name="Genome Announc.">
        <title>Draft Genome of the Euendolithic (true boring) Cyanobacterium Mastigocoleus testarum strain BC008.</title>
        <authorList>
            <person name="Guida B.S."/>
            <person name="Garcia-Pichel F."/>
        </authorList>
    </citation>
    <scope>NUCLEOTIDE SEQUENCE [LARGE SCALE GENOMIC DNA]</scope>
    <source>
        <strain evidence="10 11">BC008</strain>
    </source>
</reference>
<dbReference type="AlphaFoldDB" id="A0A0V7ZYN2"/>
<dbReference type="PANTHER" id="PTHR32024:SF2">
    <property type="entry name" value="TRK SYSTEM POTASSIUM UPTAKE PROTEIN TRKG-RELATED"/>
    <property type="match status" value="1"/>
</dbReference>
<keyword evidence="11" id="KW-1185">Reference proteome</keyword>
<dbReference type="EMBL" id="LMTZ01000020">
    <property type="protein sequence ID" value="KST69559.1"/>
    <property type="molecule type" value="Genomic_DNA"/>
</dbReference>
<evidence type="ECO:0000313" key="10">
    <source>
        <dbReference type="EMBL" id="KST69559.1"/>
    </source>
</evidence>
<comment type="subcellular location">
    <subcellularLocation>
        <location evidence="1">Cell membrane</location>
        <topology evidence="1">Multi-pass membrane protein</topology>
    </subcellularLocation>
</comment>
<keyword evidence="7" id="KW-0406">Ion transport</keyword>
<feature type="transmembrane region" description="Helical" evidence="9">
    <location>
        <begin position="341"/>
        <end position="360"/>
    </location>
</feature>
<feature type="transmembrane region" description="Helical" evidence="9">
    <location>
        <begin position="197"/>
        <end position="219"/>
    </location>
</feature>
<dbReference type="Pfam" id="PF02386">
    <property type="entry name" value="TrkH"/>
    <property type="match status" value="1"/>
</dbReference>
<dbReference type="GO" id="GO:0005886">
    <property type="term" value="C:plasma membrane"/>
    <property type="evidence" value="ECO:0007669"/>
    <property type="project" value="UniProtKB-SubCell"/>
</dbReference>
<keyword evidence="5 9" id="KW-0812">Transmembrane</keyword>
<feature type="transmembrane region" description="Helical" evidence="9">
    <location>
        <begin position="286"/>
        <end position="305"/>
    </location>
</feature>
<keyword evidence="3" id="KW-0813">Transport</keyword>
<comment type="caution">
    <text evidence="10">The sequence shown here is derived from an EMBL/GenBank/DDBJ whole genome shotgun (WGS) entry which is preliminary data.</text>
</comment>